<name>A0A6L6Y2P9_9ACTN</name>
<dbReference type="AlphaFoldDB" id="A0A6L6Y2P9"/>
<accession>A0A6L6Y2P9</accession>
<proteinExistence type="predicted"/>
<dbReference type="RefSeq" id="WP_157346896.1">
    <property type="nucleotide sequence ID" value="NZ_WSEK01000005.1"/>
</dbReference>
<sequence>MDEVGSQRAKWIDRLLAQTVGPVNVQLSPEPGLTFPVEVFAEHGPGFVAPGTLGLSQQLEHDLIDWLSWWQRHVSPGGDEVVDGDDAEWRRWGHEGERLRQVLQQELGQEFLVRAY</sequence>
<evidence type="ECO:0000313" key="2">
    <source>
        <dbReference type="Proteomes" id="UP000473525"/>
    </source>
</evidence>
<reference evidence="1 2" key="1">
    <citation type="submission" date="2019-12" db="EMBL/GenBank/DDBJ databases">
        <authorList>
            <person name="Huq M.A."/>
        </authorList>
    </citation>
    <scope>NUCLEOTIDE SEQUENCE [LARGE SCALE GENOMIC DNA]</scope>
    <source>
        <strain evidence="1 2">MAH-18</strain>
    </source>
</reference>
<evidence type="ECO:0000313" key="1">
    <source>
        <dbReference type="EMBL" id="MVQ51865.1"/>
    </source>
</evidence>
<dbReference type="EMBL" id="WSEK01000005">
    <property type="protein sequence ID" value="MVQ51865.1"/>
    <property type="molecule type" value="Genomic_DNA"/>
</dbReference>
<comment type="caution">
    <text evidence="1">The sequence shown here is derived from an EMBL/GenBank/DDBJ whole genome shotgun (WGS) entry which is preliminary data.</text>
</comment>
<dbReference type="Proteomes" id="UP000473525">
    <property type="component" value="Unassembled WGS sequence"/>
</dbReference>
<protein>
    <submittedName>
        <fullName evidence="1">Uncharacterized protein</fullName>
    </submittedName>
</protein>
<gene>
    <name evidence="1" type="ORF">GON03_22015</name>
</gene>
<keyword evidence="2" id="KW-1185">Reference proteome</keyword>
<organism evidence="1 2">
    <name type="scientific">Nocardioides agri</name>
    <dbReference type="NCBI Taxonomy" id="2682843"/>
    <lineage>
        <taxon>Bacteria</taxon>
        <taxon>Bacillati</taxon>
        <taxon>Actinomycetota</taxon>
        <taxon>Actinomycetes</taxon>
        <taxon>Propionibacteriales</taxon>
        <taxon>Nocardioidaceae</taxon>
        <taxon>Nocardioides</taxon>
    </lineage>
</organism>